<feature type="compositionally biased region" description="Basic and acidic residues" evidence="1">
    <location>
        <begin position="321"/>
        <end position="334"/>
    </location>
</feature>
<proteinExistence type="predicted"/>
<sequence length="383" mass="42840">MKTGWFFGLTCAVVVTIVSSVLVARLWAVYERDRRVLALLVSGFLVIFIPAWIICFRGFALDFQKRDADTMIHNLAYLSMARAAGQKEVDKVWPLTRCFLPDFPKEYPAVIVASLVFESGVFIAMVYKMIKDKKKTRLIEAFYRDGILYYILMFCCYASGAICAFAYDNTTAQAVMGSSYFIGIKSMMCSHVILRLRSYFSHGNAIVDGRESDPFAREGDGKVGNTDSTEGVTAANTVDHEIRRLPYHWIRYRHWNAIPGAQSSVVPSTPDSEPSVDWTNLPGPRPRRSGLEDAQRRRRTFEHNRGSAGGDRSLKPPEAGGQKRERPKSMDERTTTSGVAEQGSNLPSGRMSLQGSSTTHLEMEELTLAGSREPRRPESKPAV</sequence>
<feature type="region of interest" description="Disordered" evidence="1">
    <location>
        <begin position="263"/>
        <end position="383"/>
    </location>
</feature>
<feature type="transmembrane region" description="Helical" evidence="2">
    <location>
        <begin position="147"/>
        <end position="167"/>
    </location>
</feature>
<evidence type="ECO:0000256" key="2">
    <source>
        <dbReference type="SAM" id="Phobius"/>
    </source>
</evidence>
<gene>
    <name evidence="4" type="ORF">M407DRAFT_17989</name>
    <name evidence="3" type="ORF">M407DRAFT_32813</name>
</gene>
<feature type="compositionally biased region" description="Polar residues" evidence="1">
    <location>
        <begin position="263"/>
        <end position="272"/>
    </location>
</feature>
<keyword evidence="2" id="KW-0812">Transmembrane</keyword>
<reference evidence="3" key="3">
    <citation type="submission" date="2015-02" db="EMBL/GenBank/DDBJ databases">
        <title>Evolutionary Origins and Diversification of the Mycorrhizal Mutualists.</title>
        <authorList>
            <consortium name="DOE Joint Genome Institute"/>
            <consortium name="Mycorrhizal Genomics Consortium"/>
            <person name="Kohler A."/>
            <person name="Kuo A."/>
            <person name="Nagy L.G."/>
            <person name="Floudas D."/>
            <person name="Copeland A."/>
            <person name="Barry K.W."/>
            <person name="Cichocki N."/>
            <person name="Veneault-Fourrey C."/>
            <person name="LaButti K."/>
            <person name="Lindquist E.A."/>
            <person name="Lipzen A."/>
            <person name="Lundell T."/>
            <person name="Morin E."/>
            <person name="Murat C."/>
            <person name="Riley R."/>
            <person name="Ohm R."/>
            <person name="Sun H."/>
            <person name="Tunlid A."/>
            <person name="Henrissat B."/>
            <person name="Grigoriev I.V."/>
            <person name="Hibbett D.S."/>
            <person name="Martin F."/>
        </authorList>
    </citation>
    <scope>NUCLEOTIDE SEQUENCE</scope>
    <source>
        <strain evidence="3 5">MUT 4182</strain>
    </source>
</reference>
<feature type="compositionally biased region" description="Basic and acidic residues" evidence="1">
    <location>
        <begin position="372"/>
        <end position="383"/>
    </location>
</feature>
<feature type="compositionally biased region" description="Basic and acidic residues" evidence="1">
    <location>
        <begin position="289"/>
        <end position="305"/>
    </location>
</feature>
<feature type="transmembrane region" description="Helical" evidence="2">
    <location>
        <begin position="36"/>
        <end position="60"/>
    </location>
</feature>
<feature type="transmembrane region" description="Helical" evidence="2">
    <location>
        <begin position="107"/>
        <end position="127"/>
    </location>
</feature>
<evidence type="ECO:0000313" key="3">
    <source>
        <dbReference type="EMBL" id="KIO17513.1"/>
    </source>
</evidence>
<reference evidence="3 5" key="1">
    <citation type="submission" date="2014-04" db="EMBL/GenBank/DDBJ databases">
        <authorList>
            <consortium name="DOE Joint Genome Institute"/>
            <person name="Kuo A."/>
            <person name="Girlanda M."/>
            <person name="Perotto S."/>
            <person name="Kohler A."/>
            <person name="Nagy L.G."/>
            <person name="Floudas D."/>
            <person name="Copeland A."/>
            <person name="Barry K.W."/>
            <person name="Cichocki N."/>
            <person name="Veneault-Fourrey C."/>
            <person name="LaButti K."/>
            <person name="Lindquist E.A."/>
            <person name="Lipzen A."/>
            <person name="Lundell T."/>
            <person name="Morin E."/>
            <person name="Murat C."/>
            <person name="Sun H."/>
            <person name="Tunlid A."/>
            <person name="Henrissat B."/>
            <person name="Grigoriev I.V."/>
            <person name="Hibbett D.S."/>
            <person name="Martin F."/>
            <person name="Nordberg H.P."/>
            <person name="Cantor M.N."/>
            <person name="Hua S.X."/>
        </authorList>
    </citation>
    <scope>NUCLEOTIDE SEQUENCE [LARGE SCALE GENOMIC DNA]</scope>
    <source>
        <strain evidence="3 5">MUT 4182</strain>
    </source>
</reference>
<organism evidence="3 5">
    <name type="scientific">Tulasnella calospora MUT 4182</name>
    <dbReference type="NCBI Taxonomy" id="1051891"/>
    <lineage>
        <taxon>Eukaryota</taxon>
        <taxon>Fungi</taxon>
        <taxon>Dikarya</taxon>
        <taxon>Basidiomycota</taxon>
        <taxon>Agaricomycotina</taxon>
        <taxon>Agaricomycetes</taxon>
        <taxon>Cantharellales</taxon>
        <taxon>Tulasnellaceae</taxon>
        <taxon>Tulasnella</taxon>
    </lineage>
</organism>
<dbReference type="OrthoDB" id="2958007at2759"/>
<dbReference type="EMBL" id="KN823374">
    <property type="protein sequence ID" value="KIO17513.1"/>
    <property type="molecule type" value="Genomic_DNA"/>
</dbReference>
<keyword evidence="2" id="KW-1133">Transmembrane helix</keyword>
<protein>
    <submittedName>
        <fullName evidence="3">Uncharacterized protein</fullName>
    </submittedName>
</protein>
<feature type="compositionally biased region" description="Basic and acidic residues" evidence="1">
    <location>
        <begin position="211"/>
        <end position="221"/>
    </location>
</feature>
<name>A0A0C3K7W8_9AGAM</name>
<feature type="compositionally biased region" description="Polar residues" evidence="1">
    <location>
        <begin position="335"/>
        <end position="360"/>
    </location>
</feature>
<feature type="transmembrane region" description="Helical" evidence="2">
    <location>
        <begin position="6"/>
        <end position="24"/>
    </location>
</feature>
<keyword evidence="2" id="KW-0472">Membrane</keyword>
<evidence type="ECO:0000313" key="5">
    <source>
        <dbReference type="Proteomes" id="UP000054248"/>
    </source>
</evidence>
<dbReference type="AlphaFoldDB" id="A0A0C3K7W8"/>
<accession>A0A0C3K7W8</accession>
<feature type="transmembrane region" description="Helical" evidence="2">
    <location>
        <begin position="173"/>
        <end position="194"/>
    </location>
</feature>
<evidence type="ECO:0000313" key="4">
    <source>
        <dbReference type="EMBL" id="KIO33124.1"/>
    </source>
</evidence>
<evidence type="ECO:0000256" key="1">
    <source>
        <dbReference type="SAM" id="MobiDB-lite"/>
    </source>
</evidence>
<dbReference type="HOGENOM" id="CLU_685488_0_0_1"/>
<keyword evidence="5" id="KW-1185">Reference proteome</keyword>
<reference evidence="5" key="2">
    <citation type="submission" date="2015-01" db="EMBL/GenBank/DDBJ databases">
        <title>Evolutionary Origins and Diversification of the Mycorrhizal Mutualists.</title>
        <authorList>
            <consortium name="DOE Joint Genome Institute"/>
            <consortium name="Mycorrhizal Genomics Consortium"/>
            <person name="Kohler A."/>
            <person name="Kuo A."/>
            <person name="Nagy L.G."/>
            <person name="Floudas D."/>
            <person name="Copeland A."/>
            <person name="Barry K.W."/>
            <person name="Cichocki N."/>
            <person name="Veneault-Fourrey C."/>
            <person name="LaButti K."/>
            <person name="Lindquist E.A."/>
            <person name="Lipzen A."/>
            <person name="Lundell T."/>
            <person name="Morin E."/>
            <person name="Murat C."/>
            <person name="Riley R."/>
            <person name="Ohm R."/>
            <person name="Sun H."/>
            <person name="Tunlid A."/>
            <person name="Henrissat B."/>
            <person name="Grigoriev I.V."/>
            <person name="Hibbett D.S."/>
            <person name="Martin F."/>
        </authorList>
    </citation>
    <scope>NUCLEOTIDE SEQUENCE [LARGE SCALE GENOMIC DNA]</scope>
    <source>
        <strain evidence="5">MUT 4182</strain>
    </source>
</reference>
<dbReference type="Proteomes" id="UP000054248">
    <property type="component" value="Unassembled WGS sequence"/>
</dbReference>
<feature type="region of interest" description="Disordered" evidence="1">
    <location>
        <begin position="211"/>
        <end position="230"/>
    </location>
</feature>
<dbReference type="EMBL" id="KN822950">
    <property type="protein sequence ID" value="KIO33124.1"/>
    <property type="molecule type" value="Genomic_DNA"/>
</dbReference>